<keyword evidence="4 8" id="KW-0479">Metal-binding</keyword>
<feature type="domain" description="CMP/dCMP-type deaminase" evidence="9">
    <location>
        <begin position="25"/>
        <end position="152"/>
    </location>
</feature>
<comment type="cofactor">
    <cofactor evidence="8">
        <name>Zn(2+)</name>
        <dbReference type="ChEBI" id="CHEBI:29105"/>
    </cofactor>
    <text evidence="8">Binds 1 zinc ion per subunit.</text>
</comment>
<dbReference type="GO" id="GO:0002100">
    <property type="term" value="P:tRNA wobble adenosine to inosine editing"/>
    <property type="evidence" value="ECO:0007669"/>
    <property type="project" value="UniProtKB-UniRule"/>
</dbReference>
<dbReference type="Gene3D" id="3.40.140.10">
    <property type="entry name" value="Cytidine Deaminase, domain 2"/>
    <property type="match status" value="1"/>
</dbReference>
<comment type="subunit">
    <text evidence="2 8">Homodimer.</text>
</comment>
<accession>A0A7S8E800</accession>
<dbReference type="GO" id="GO:0052717">
    <property type="term" value="F:tRNA-specific adenosine-34 deaminase activity"/>
    <property type="evidence" value="ECO:0007669"/>
    <property type="project" value="UniProtKB-UniRule"/>
</dbReference>
<dbReference type="PANTHER" id="PTHR11079:SF202">
    <property type="entry name" value="TRNA-SPECIFIC ADENOSINE DEAMINASE"/>
    <property type="match status" value="1"/>
</dbReference>
<comment type="similarity">
    <text evidence="1">Belongs to the cytidine and deoxycytidylate deaminase family. ADAT2 subfamily.</text>
</comment>
<dbReference type="KEGG" id="pmet:G4Y79_20655"/>
<dbReference type="PROSITE" id="PS51747">
    <property type="entry name" value="CYT_DCMP_DEAMINASES_2"/>
    <property type="match status" value="1"/>
</dbReference>
<evidence type="ECO:0000313" key="11">
    <source>
        <dbReference type="Proteomes" id="UP000594468"/>
    </source>
</evidence>
<gene>
    <name evidence="8 10" type="primary">tadA</name>
    <name evidence="10" type="ORF">G4Y79_20655</name>
</gene>
<dbReference type="EC" id="3.5.4.33" evidence="8"/>
<evidence type="ECO:0000256" key="7">
    <source>
        <dbReference type="ARBA" id="ARBA00048045"/>
    </source>
</evidence>
<feature type="binding site" evidence="8">
    <location>
        <position position="106"/>
    </location>
    <ligand>
        <name>Zn(2+)</name>
        <dbReference type="ChEBI" id="CHEBI:29105"/>
        <note>catalytic</note>
    </ligand>
</feature>
<evidence type="ECO:0000256" key="4">
    <source>
        <dbReference type="ARBA" id="ARBA00022723"/>
    </source>
</evidence>
<dbReference type="InterPro" id="IPR002125">
    <property type="entry name" value="CMP_dCMP_dom"/>
</dbReference>
<keyword evidence="6 8" id="KW-0862">Zinc</keyword>
<organism evidence="10 11">
    <name type="scientific">Phototrophicus methaneseepsis</name>
    <dbReference type="NCBI Taxonomy" id="2710758"/>
    <lineage>
        <taxon>Bacteria</taxon>
        <taxon>Bacillati</taxon>
        <taxon>Chloroflexota</taxon>
        <taxon>Candidatus Thermofontia</taxon>
        <taxon>Phototrophicales</taxon>
        <taxon>Phototrophicaceae</taxon>
        <taxon>Phototrophicus</taxon>
    </lineage>
</organism>
<dbReference type="Proteomes" id="UP000594468">
    <property type="component" value="Chromosome"/>
</dbReference>
<keyword evidence="3 8" id="KW-0819">tRNA processing</keyword>
<evidence type="ECO:0000256" key="3">
    <source>
        <dbReference type="ARBA" id="ARBA00022694"/>
    </source>
</evidence>
<dbReference type="HAMAP" id="MF_00972">
    <property type="entry name" value="tRNA_aden_deaminase"/>
    <property type="match status" value="1"/>
</dbReference>
<comment type="catalytic activity">
    <reaction evidence="7 8">
        <text>adenosine(34) in tRNA + H2O + H(+) = inosine(34) in tRNA + NH4(+)</text>
        <dbReference type="Rhea" id="RHEA:43168"/>
        <dbReference type="Rhea" id="RHEA-COMP:10373"/>
        <dbReference type="Rhea" id="RHEA-COMP:10374"/>
        <dbReference type="ChEBI" id="CHEBI:15377"/>
        <dbReference type="ChEBI" id="CHEBI:15378"/>
        <dbReference type="ChEBI" id="CHEBI:28938"/>
        <dbReference type="ChEBI" id="CHEBI:74411"/>
        <dbReference type="ChEBI" id="CHEBI:82852"/>
        <dbReference type="EC" id="3.5.4.33"/>
    </reaction>
</comment>
<proteinExistence type="inferred from homology"/>
<dbReference type="EMBL" id="CP062983">
    <property type="protein sequence ID" value="QPC82068.1"/>
    <property type="molecule type" value="Genomic_DNA"/>
</dbReference>
<dbReference type="InterPro" id="IPR058535">
    <property type="entry name" value="MafB19-deam"/>
</dbReference>
<feature type="binding site" evidence="8">
    <location>
        <position position="76"/>
    </location>
    <ligand>
        <name>Zn(2+)</name>
        <dbReference type="ChEBI" id="CHEBI:29105"/>
        <note>catalytic</note>
    </ligand>
</feature>
<evidence type="ECO:0000256" key="2">
    <source>
        <dbReference type="ARBA" id="ARBA00011738"/>
    </source>
</evidence>
<dbReference type="Pfam" id="PF14437">
    <property type="entry name" value="MafB19-deam"/>
    <property type="match status" value="1"/>
</dbReference>
<evidence type="ECO:0000256" key="5">
    <source>
        <dbReference type="ARBA" id="ARBA00022801"/>
    </source>
</evidence>
<dbReference type="SUPFAM" id="SSF53927">
    <property type="entry name" value="Cytidine deaminase-like"/>
    <property type="match status" value="1"/>
</dbReference>
<sequence length="177" mass="19723">MTSEFDITPDGTPIAPDSIEPDFTEEETHFMRLALQEASKALEHGDVPIGAVAVLHHEVIGRGYNQRERDRDPTAHAEIIAMREAAHHIRHWRLDDVTLYCTLEPCPMCAGAMVLARLPRLIYATHDPKAGAGGSIMNITQHPQLNHRVDVAYGLLADEAAEQIRTFFRALRAQGKK</sequence>
<dbReference type="AlphaFoldDB" id="A0A7S8E800"/>
<dbReference type="RefSeq" id="WP_195170137.1">
    <property type="nucleotide sequence ID" value="NZ_CP062983.1"/>
</dbReference>
<reference evidence="10 11" key="1">
    <citation type="submission" date="2020-02" db="EMBL/GenBank/DDBJ databases">
        <authorList>
            <person name="Zheng R.K."/>
            <person name="Sun C.M."/>
        </authorList>
    </citation>
    <scope>NUCLEOTIDE SEQUENCE [LARGE SCALE GENOMIC DNA]</scope>
    <source>
        <strain evidence="11">rifampicinis</strain>
    </source>
</reference>
<evidence type="ECO:0000256" key="6">
    <source>
        <dbReference type="ARBA" id="ARBA00022833"/>
    </source>
</evidence>
<comment type="function">
    <text evidence="8">Catalyzes the deamination of adenosine to inosine at the wobble position 34 of tRNA(Arg2).</text>
</comment>
<evidence type="ECO:0000256" key="8">
    <source>
        <dbReference type="HAMAP-Rule" id="MF_00972"/>
    </source>
</evidence>
<dbReference type="CDD" id="cd01285">
    <property type="entry name" value="nucleoside_deaminase"/>
    <property type="match status" value="1"/>
</dbReference>
<feature type="active site" description="Proton donor" evidence="8">
    <location>
        <position position="78"/>
    </location>
</feature>
<dbReference type="FunFam" id="3.40.140.10:FF:000005">
    <property type="entry name" value="tRNA-specific adenosine deaminase"/>
    <property type="match status" value="1"/>
</dbReference>
<protein>
    <recommendedName>
        <fullName evidence="8">tRNA-specific adenosine deaminase</fullName>
        <ecNumber evidence="8">3.5.4.33</ecNumber>
    </recommendedName>
</protein>
<dbReference type="InterPro" id="IPR028883">
    <property type="entry name" value="tRNA_aden_deaminase"/>
</dbReference>
<dbReference type="GO" id="GO:0008270">
    <property type="term" value="F:zinc ion binding"/>
    <property type="evidence" value="ECO:0007669"/>
    <property type="project" value="UniProtKB-UniRule"/>
</dbReference>
<feature type="binding site" evidence="8">
    <location>
        <position position="109"/>
    </location>
    <ligand>
        <name>Zn(2+)</name>
        <dbReference type="ChEBI" id="CHEBI:29105"/>
        <note>catalytic</note>
    </ligand>
</feature>
<dbReference type="InterPro" id="IPR016193">
    <property type="entry name" value="Cytidine_deaminase-like"/>
</dbReference>
<keyword evidence="11" id="KW-1185">Reference proteome</keyword>
<name>A0A7S8E800_9CHLR</name>
<dbReference type="PROSITE" id="PS00903">
    <property type="entry name" value="CYT_DCMP_DEAMINASES_1"/>
    <property type="match status" value="1"/>
</dbReference>
<evidence type="ECO:0000259" key="9">
    <source>
        <dbReference type="PROSITE" id="PS51747"/>
    </source>
</evidence>
<keyword evidence="5 8" id="KW-0378">Hydrolase</keyword>
<dbReference type="InterPro" id="IPR016192">
    <property type="entry name" value="APOBEC/CMP_deaminase_Zn-bd"/>
</dbReference>
<evidence type="ECO:0000313" key="10">
    <source>
        <dbReference type="EMBL" id="QPC82068.1"/>
    </source>
</evidence>
<dbReference type="NCBIfam" id="NF008113">
    <property type="entry name" value="PRK10860.1"/>
    <property type="match status" value="1"/>
</dbReference>
<evidence type="ECO:0000256" key="1">
    <source>
        <dbReference type="ARBA" id="ARBA00010669"/>
    </source>
</evidence>
<dbReference type="PANTHER" id="PTHR11079">
    <property type="entry name" value="CYTOSINE DEAMINASE FAMILY MEMBER"/>
    <property type="match status" value="1"/>
</dbReference>